<proteinExistence type="predicted"/>
<keyword evidence="3" id="KW-0472">Membrane</keyword>
<evidence type="ECO:0000256" key="3">
    <source>
        <dbReference type="SAM" id="Phobius"/>
    </source>
</evidence>
<sequence>MAKKKVSPRNSNGASNGQQMQNQTAPATYQKPAELSRQFSMEDHDSSEEKFQNLKSLNAILLKQTMEKRQQIESLYQAKDALEAEMARSGTENTLLRDELRGSSDENFMLKFEMDMFMGFVESRIKEMGVGVDGLVMEKSDRECEIRDLKREVNDLMRKLESEREGLSRVCDERDSIKSGFDLQREEANRLKESMVKMEMKERSLGEEVVLLKSVKDKMVKERKKREELIERVDKERSSLKKTLEEKIVEIDELKREIKGLVNEKMGMEMVKRDQREKIMELEEKLENLSEVVHSLTKEEKGLRDQVIGLEKNLDEAMEKAKARAEQINALVREKSIKESELEGLLVENNSLKEQMEMALALSSDKEKLLDQSFHERNEFIKRILRHEAEIVELSKLADMQKDVTVQLRKDYDEQIKTSEKLSCNVSQLKDALALVEAERDNAGKALDEEKRNRVALKDKVVELEKMVVATGKELETIKGERRRLTKEKKELENRSESVRKEKCVLQKDIMELKRAMDVVKTELESARTNAKRGLTMLKSVSSLLCGLENKKGEQKREKGVDSYSVELEAIKQAFKNKEIMVEEMKKQVEKLKHSVEDAHKKKSFWTLMSSVATLFMVASAAYAASIK</sequence>
<protein>
    <submittedName>
        <fullName evidence="4">Uncharacterized protein</fullName>
    </submittedName>
</protein>
<evidence type="ECO:0000256" key="2">
    <source>
        <dbReference type="SAM" id="MobiDB-lite"/>
    </source>
</evidence>
<organism evidence="4">
    <name type="scientific">Noccaea caerulescens</name>
    <name type="common">Alpine penny-cress</name>
    <name type="synonym">Thlaspi caerulescens</name>
    <dbReference type="NCBI Taxonomy" id="107243"/>
    <lineage>
        <taxon>Eukaryota</taxon>
        <taxon>Viridiplantae</taxon>
        <taxon>Streptophyta</taxon>
        <taxon>Embryophyta</taxon>
        <taxon>Tracheophyta</taxon>
        <taxon>Spermatophyta</taxon>
        <taxon>Magnoliopsida</taxon>
        <taxon>eudicotyledons</taxon>
        <taxon>Gunneridae</taxon>
        <taxon>Pentapetalae</taxon>
        <taxon>rosids</taxon>
        <taxon>malvids</taxon>
        <taxon>Brassicales</taxon>
        <taxon>Brassicaceae</taxon>
        <taxon>Coluteocarpeae</taxon>
        <taxon>Noccaea</taxon>
    </lineage>
</organism>
<feature type="coiled-coil region" evidence="1">
    <location>
        <begin position="568"/>
        <end position="602"/>
    </location>
</feature>
<gene>
    <name evidence="4" type="ORF">GA_TR17156_c0_g1_i1_g.54969</name>
</gene>
<feature type="compositionally biased region" description="Polar residues" evidence="2">
    <location>
        <begin position="8"/>
        <end position="27"/>
    </location>
</feature>
<feature type="region of interest" description="Disordered" evidence="2">
    <location>
        <begin position="1"/>
        <end position="47"/>
    </location>
</feature>
<dbReference type="AlphaFoldDB" id="A0A1J3E1D3"/>
<reference evidence="4" key="1">
    <citation type="submission" date="2016-07" db="EMBL/GenBank/DDBJ databases">
        <title>De novo transcriptome assembly of four accessions of the metal hyperaccumulator plant Noccaea caerulescens.</title>
        <authorList>
            <person name="Blande D."/>
            <person name="Halimaa P."/>
            <person name="Tervahauta A.I."/>
            <person name="Aarts M.G."/>
            <person name="Karenlampi S.O."/>
        </authorList>
    </citation>
    <scope>NUCLEOTIDE SEQUENCE</scope>
</reference>
<feature type="coiled-coil region" evidence="1">
    <location>
        <begin position="419"/>
        <end position="530"/>
    </location>
</feature>
<keyword evidence="3" id="KW-0812">Transmembrane</keyword>
<feature type="coiled-coil region" evidence="1">
    <location>
        <begin position="139"/>
        <end position="362"/>
    </location>
</feature>
<feature type="transmembrane region" description="Helical" evidence="3">
    <location>
        <begin position="605"/>
        <end position="625"/>
    </location>
</feature>
<evidence type="ECO:0000256" key="1">
    <source>
        <dbReference type="SAM" id="Coils"/>
    </source>
</evidence>
<keyword evidence="3" id="KW-1133">Transmembrane helix</keyword>
<evidence type="ECO:0000313" key="4">
    <source>
        <dbReference type="EMBL" id="JAU25070.1"/>
    </source>
</evidence>
<accession>A0A1J3E1D3</accession>
<keyword evidence="1" id="KW-0175">Coiled coil</keyword>
<name>A0A1J3E1D3_NOCCA</name>
<dbReference type="EMBL" id="GEVI01007250">
    <property type="protein sequence ID" value="JAU25070.1"/>
    <property type="molecule type" value="Transcribed_RNA"/>
</dbReference>